<dbReference type="AlphaFoldDB" id="A0A3R7KJH0"/>
<protein>
    <submittedName>
        <fullName evidence="1">Uncharacterized protein</fullName>
    </submittedName>
</protein>
<proteinExistence type="predicted"/>
<organism evidence="1 2">
    <name type="scientific">Trypanosoma conorhini</name>
    <dbReference type="NCBI Taxonomy" id="83891"/>
    <lineage>
        <taxon>Eukaryota</taxon>
        <taxon>Discoba</taxon>
        <taxon>Euglenozoa</taxon>
        <taxon>Kinetoplastea</taxon>
        <taxon>Metakinetoplastina</taxon>
        <taxon>Trypanosomatida</taxon>
        <taxon>Trypanosomatidae</taxon>
        <taxon>Trypanosoma</taxon>
    </lineage>
</organism>
<accession>A0A3R7KJH0</accession>
<dbReference type="Proteomes" id="UP000284403">
    <property type="component" value="Unassembled WGS sequence"/>
</dbReference>
<keyword evidence="2" id="KW-1185">Reference proteome</keyword>
<name>A0A3R7KJH0_9TRYP</name>
<dbReference type="RefSeq" id="XP_029225709.1">
    <property type="nucleotide sequence ID" value="XM_029374174.1"/>
</dbReference>
<evidence type="ECO:0000313" key="1">
    <source>
        <dbReference type="EMBL" id="RNF07715.1"/>
    </source>
</evidence>
<comment type="caution">
    <text evidence="1">The sequence shown here is derived from an EMBL/GenBank/DDBJ whole genome shotgun (WGS) entry which is preliminary data.</text>
</comment>
<dbReference type="GeneID" id="40320919"/>
<gene>
    <name evidence="1" type="ORF">Tco025E_07308</name>
</gene>
<sequence>MATQRRRFLGAFPAQRLLPNRWRRAPIWGASSPSRRANLRDGFLFVASRARCHQLSRPKLRKGGKHTHAACCKPSVVVRGVEFGEDCGCQRLLAAARMGISMSKFEPLPNSVAWERKTTAADAFVTGLPRVGRLPSARRNSFFCAGCVAHV</sequence>
<evidence type="ECO:0000313" key="2">
    <source>
        <dbReference type="Proteomes" id="UP000284403"/>
    </source>
</evidence>
<reference evidence="1 2" key="1">
    <citation type="journal article" date="2018" name="BMC Genomics">
        <title>Genomic comparison of Trypanosoma conorhini and Trypanosoma rangeli to Trypanosoma cruzi strains of high and low virulence.</title>
        <authorList>
            <person name="Bradwell K.R."/>
            <person name="Koparde V.N."/>
            <person name="Matveyev A.V."/>
            <person name="Serrano M.G."/>
            <person name="Alves J.M."/>
            <person name="Parikh H."/>
            <person name="Huang B."/>
            <person name="Lee V."/>
            <person name="Espinosa-Alvarez O."/>
            <person name="Ortiz P.A."/>
            <person name="Costa-Martins A.G."/>
            <person name="Teixeira M.M."/>
            <person name="Buck G.A."/>
        </authorList>
    </citation>
    <scope>NUCLEOTIDE SEQUENCE [LARGE SCALE GENOMIC DNA]</scope>
    <source>
        <strain evidence="1 2">025E</strain>
    </source>
</reference>
<dbReference type="EMBL" id="MKKU01000557">
    <property type="protein sequence ID" value="RNF07715.1"/>
    <property type="molecule type" value="Genomic_DNA"/>
</dbReference>